<dbReference type="GO" id="GO:0009277">
    <property type="term" value="C:fungal-type cell wall"/>
    <property type="evidence" value="ECO:0007669"/>
    <property type="project" value="TreeGrafter"/>
</dbReference>
<accession>A0A0G2JAE6</accession>
<keyword evidence="8" id="KW-0378">Hydrolase</keyword>
<sequence>MKGALFFSAAAAVAGSALAHVGHQQHNAFHQRRAYEAAPMPSDSTYEAAPAPATSGYEAAPIPSASSYVASPPPNTTGYDVKPIPSDSPGDDDEDCGCITKVITYYGEPSLVEEKTTTIKTTSTTTKTISVTPEPVLPTPVVTVFPTPGTYTIPATTIIVTKETTVCAATSIVLPPGEHTYGGITTQVEAPTTVTCDIAVTKPVGSTIISVIEKTTYVCPTPGIYTIAPSTTSVPASTVFVYPTPATYPAGSYTKPAEIVTAIETNYVYICPAPSANPPAPTNYPTTPPVSKPPASPPKVPSKPEPKPPTLGGGEKWGMTYSPFTDGGDCKGPLAVAADIGLIKLKGFKTVRVYGTECDGLKNIGNACKLNGLNMILGVFISDKGIKEAEQQVQDIVKWGNFGMVDLIVVGNEALHQHATTPGALVDLLDYSKRTLRGAGYNGPITTTEPLNKWLEYGKLFCEHIDVIGANIHCFFNPSIAATECGSFIKKQMAILGEICPNKEVINLETGWPSGGGDNGKAKASKDDQRVAIKSIVKEVGSKSVFFSFSNDLWKEPGAYGVERFWGCGDLF</sequence>
<feature type="region of interest" description="Disordered" evidence="15">
    <location>
        <begin position="280"/>
        <end position="318"/>
    </location>
</feature>
<dbReference type="VEuPathDB" id="FungiDB:EMCG_08568"/>
<dbReference type="PANTHER" id="PTHR16631">
    <property type="entry name" value="GLUCAN 1,3-BETA-GLUCOSIDASE"/>
    <property type="match status" value="1"/>
</dbReference>
<evidence type="ECO:0000256" key="15">
    <source>
        <dbReference type="SAM" id="MobiDB-lite"/>
    </source>
</evidence>
<evidence type="ECO:0000256" key="8">
    <source>
        <dbReference type="ARBA" id="ARBA00022801"/>
    </source>
</evidence>
<feature type="signal peptide" evidence="16">
    <location>
        <begin position="1"/>
        <end position="19"/>
    </location>
</feature>
<evidence type="ECO:0000256" key="5">
    <source>
        <dbReference type="ARBA" id="ARBA00022512"/>
    </source>
</evidence>
<proteinExistence type="inferred from homology"/>
<keyword evidence="5" id="KW-0134">Cell wall</keyword>
<dbReference type="InterPro" id="IPR017853">
    <property type="entry name" value="GH"/>
</dbReference>
<comment type="subcellular location">
    <subcellularLocation>
        <location evidence="2">Secreted</location>
        <location evidence="2">Cell wall</location>
    </subcellularLocation>
</comment>
<evidence type="ECO:0000313" key="17">
    <source>
        <dbReference type="EMBL" id="KKZ65596.1"/>
    </source>
</evidence>
<comment type="similarity">
    <text evidence="3">Belongs to the glycosyl hydrolase 17 family.</text>
</comment>
<dbReference type="GO" id="GO:0005576">
    <property type="term" value="C:extracellular region"/>
    <property type="evidence" value="ECO:0007669"/>
    <property type="project" value="TreeGrafter"/>
</dbReference>
<keyword evidence="7 16" id="KW-0732">Signal</keyword>
<dbReference type="EMBL" id="LCZI01000611">
    <property type="protein sequence ID" value="KKZ65596.1"/>
    <property type="molecule type" value="Genomic_DNA"/>
</dbReference>
<dbReference type="OrthoDB" id="4082933at2759"/>
<feature type="chain" id="PRO_5002546430" description="Probable beta-glucosidase btgE" evidence="16">
    <location>
        <begin position="20"/>
        <end position="572"/>
    </location>
</feature>
<dbReference type="SUPFAM" id="SSF51445">
    <property type="entry name" value="(Trans)glycosidases"/>
    <property type="match status" value="1"/>
</dbReference>
<name>A0A0G2JAE6_9EURO</name>
<evidence type="ECO:0000256" key="2">
    <source>
        <dbReference type="ARBA" id="ARBA00004191"/>
    </source>
</evidence>
<evidence type="ECO:0000256" key="6">
    <source>
        <dbReference type="ARBA" id="ARBA00022525"/>
    </source>
</evidence>
<evidence type="ECO:0000256" key="12">
    <source>
        <dbReference type="ARBA" id="ARBA00041495"/>
    </source>
</evidence>
<evidence type="ECO:0000313" key="18">
    <source>
        <dbReference type="Proteomes" id="UP000034164"/>
    </source>
</evidence>
<evidence type="ECO:0000256" key="14">
    <source>
        <dbReference type="ARBA" id="ARBA00042762"/>
    </source>
</evidence>
<comment type="caution">
    <text evidence="17">The sequence shown here is derived from an EMBL/GenBank/DDBJ whole genome shotgun (WGS) entry which is preliminary data.</text>
</comment>
<dbReference type="AlphaFoldDB" id="A0A0G2JAE6"/>
<evidence type="ECO:0000256" key="9">
    <source>
        <dbReference type="ARBA" id="ARBA00023295"/>
    </source>
</evidence>
<evidence type="ECO:0000256" key="3">
    <source>
        <dbReference type="ARBA" id="ARBA00008773"/>
    </source>
</evidence>
<dbReference type="Gene3D" id="3.20.20.80">
    <property type="entry name" value="Glycosidases"/>
    <property type="match status" value="1"/>
</dbReference>
<keyword evidence="9" id="KW-0326">Glycosidase</keyword>
<reference evidence="18" key="1">
    <citation type="journal article" date="2015" name="PLoS Genet.">
        <title>The dynamic genome and transcriptome of the human fungal pathogen Blastomyces and close relative Emmonsia.</title>
        <authorList>
            <person name="Munoz J.F."/>
            <person name="Gauthier G.M."/>
            <person name="Desjardins C.A."/>
            <person name="Gallo J.E."/>
            <person name="Holder J."/>
            <person name="Sullivan T.D."/>
            <person name="Marty A.J."/>
            <person name="Carmen J.C."/>
            <person name="Chen Z."/>
            <person name="Ding L."/>
            <person name="Gujja S."/>
            <person name="Magrini V."/>
            <person name="Misas E."/>
            <person name="Mitreva M."/>
            <person name="Priest M."/>
            <person name="Saif S."/>
            <person name="Whiston E.A."/>
            <person name="Young S."/>
            <person name="Zeng Q."/>
            <person name="Goldman W.E."/>
            <person name="Mardis E.R."/>
            <person name="Taylor J.W."/>
            <person name="McEwen J.G."/>
            <person name="Clay O.K."/>
            <person name="Klein B.S."/>
            <person name="Cuomo C.A."/>
        </authorList>
    </citation>
    <scope>NUCLEOTIDE SEQUENCE [LARGE SCALE GENOMIC DNA]</scope>
    <source>
        <strain evidence="18">UAMH 3008</strain>
    </source>
</reference>
<gene>
    <name evidence="17" type="ORF">EMCG_08568</name>
</gene>
<evidence type="ECO:0000256" key="13">
    <source>
        <dbReference type="ARBA" id="ARBA00041516"/>
    </source>
</evidence>
<dbReference type="InterPro" id="IPR050732">
    <property type="entry name" value="Beta-glucan_modifiers"/>
</dbReference>
<keyword evidence="6" id="KW-0964">Secreted</keyword>
<dbReference type="GO" id="GO:0009986">
    <property type="term" value="C:cell surface"/>
    <property type="evidence" value="ECO:0007669"/>
    <property type="project" value="TreeGrafter"/>
</dbReference>
<evidence type="ECO:0000256" key="1">
    <source>
        <dbReference type="ARBA" id="ARBA00000448"/>
    </source>
</evidence>
<evidence type="ECO:0000256" key="11">
    <source>
        <dbReference type="ARBA" id="ARBA00039284"/>
    </source>
</evidence>
<dbReference type="GO" id="GO:0042973">
    <property type="term" value="F:glucan endo-1,3-beta-D-glucosidase activity"/>
    <property type="evidence" value="ECO:0007669"/>
    <property type="project" value="TreeGrafter"/>
</dbReference>
<organism evidence="17 18">
    <name type="scientific">[Emmonsia] crescens</name>
    <dbReference type="NCBI Taxonomy" id="73230"/>
    <lineage>
        <taxon>Eukaryota</taxon>
        <taxon>Fungi</taxon>
        <taxon>Dikarya</taxon>
        <taxon>Ascomycota</taxon>
        <taxon>Pezizomycotina</taxon>
        <taxon>Eurotiomycetes</taxon>
        <taxon>Eurotiomycetidae</taxon>
        <taxon>Onygenales</taxon>
        <taxon>Ajellomycetaceae</taxon>
        <taxon>Emergomyces</taxon>
    </lineage>
</organism>
<feature type="compositionally biased region" description="Pro residues" evidence="15">
    <location>
        <begin position="280"/>
        <end position="309"/>
    </location>
</feature>
<dbReference type="Proteomes" id="UP000034164">
    <property type="component" value="Unassembled WGS sequence"/>
</dbReference>
<evidence type="ECO:0000256" key="16">
    <source>
        <dbReference type="SAM" id="SignalP"/>
    </source>
</evidence>
<comment type="catalytic activity">
    <reaction evidence="1">
        <text>Hydrolysis of terminal, non-reducing beta-D-glucosyl residues with release of beta-D-glucose.</text>
        <dbReference type="EC" id="3.2.1.21"/>
    </reaction>
</comment>
<evidence type="ECO:0000256" key="4">
    <source>
        <dbReference type="ARBA" id="ARBA00012744"/>
    </source>
</evidence>
<dbReference type="PANTHER" id="PTHR16631:SF24">
    <property type="entry name" value="FAMILY 17 GLUCOSIDASE SCW11-RELATED"/>
    <property type="match status" value="1"/>
</dbReference>
<evidence type="ECO:0000256" key="10">
    <source>
        <dbReference type="ARBA" id="ARBA00024983"/>
    </source>
</evidence>
<protein>
    <recommendedName>
        <fullName evidence="11">Probable beta-glucosidase btgE</fullName>
        <ecNumber evidence="4">3.2.1.21</ecNumber>
    </recommendedName>
    <alternativeName>
        <fullName evidence="12">Beta-D-glucoside glucohydrolase btgE</fullName>
    </alternativeName>
    <alternativeName>
        <fullName evidence="14">Cellobiase btgE</fullName>
    </alternativeName>
    <alternativeName>
        <fullName evidence="13">Gentiobiase btgE</fullName>
    </alternativeName>
</protein>
<comment type="function">
    <text evidence="10">Beta-glucosidases are one of a number of cellulolytic enzymes involved in the degradation of cellulosic biomass. Catalyzes the last step releasing glucose from the inhibitory cellobiose.</text>
</comment>
<evidence type="ECO:0000256" key="7">
    <source>
        <dbReference type="ARBA" id="ARBA00022729"/>
    </source>
</evidence>
<dbReference type="GO" id="GO:0071555">
    <property type="term" value="P:cell wall organization"/>
    <property type="evidence" value="ECO:0007669"/>
    <property type="project" value="TreeGrafter"/>
</dbReference>
<dbReference type="EC" id="3.2.1.21" evidence="4"/>